<keyword evidence="2" id="KW-0812">Transmembrane</keyword>
<reference evidence="4 5" key="1">
    <citation type="submission" date="2024-06" db="EMBL/GenBank/DDBJ databases">
        <title>The Natural Products Discovery Center: Release of the First 8490 Sequenced Strains for Exploring Actinobacteria Biosynthetic Diversity.</title>
        <authorList>
            <person name="Kalkreuter E."/>
            <person name="Kautsar S.A."/>
            <person name="Yang D."/>
            <person name="Bader C.D."/>
            <person name="Teijaro C.N."/>
            <person name="Fluegel L."/>
            <person name="Davis C.M."/>
            <person name="Simpson J.R."/>
            <person name="Lauterbach L."/>
            <person name="Steele A.D."/>
            <person name="Gui C."/>
            <person name="Meng S."/>
            <person name="Li G."/>
            <person name="Viehrig K."/>
            <person name="Ye F."/>
            <person name="Su P."/>
            <person name="Kiefer A.F."/>
            <person name="Nichols A."/>
            <person name="Cepeda A.J."/>
            <person name="Yan W."/>
            <person name="Fan B."/>
            <person name="Jiang Y."/>
            <person name="Adhikari A."/>
            <person name="Zheng C.-J."/>
            <person name="Schuster L."/>
            <person name="Cowan T.M."/>
            <person name="Smanski M.J."/>
            <person name="Chevrette M.G."/>
            <person name="De Carvalho L.P.S."/>
            <person name="Shen B."/>
        </authorList>
    </citation>
    <scope>NUCLEOTIDE SEQUENCE [LARGE SCALE GENOMIC DNA]</scope>
    <source>
        <strain evidence="4 5">NPDC033843</strain>
    </source>
</reference>
<proteinExistence type="predicted"/>
<keyword evidence="2" id="KW-1133">Transmembrane helix</keyword>
<feature type="domain" description="Transposase IS4 N-terminal" evidence="3">
    <location>
        <begin position="2"/>
        <end position="80"/>
    </location>
</feature>
<keyword evidence="2" id="KW-0472">Membrane</keyword>
<accession>A0ABV2ZWN7</accession>
<dbReference type="EMBL" id="JBEZVE010000032">
    <property type="protein sequence ID" value="MEU3786875.1"/>
    <property type="molecule type" value="Genomic_DNA"/>
</dbReference>
<gene>
    <name evidence="4" type="ORF">AB0E89_41190</name>
</gene>
<comment type="caution">
    <text evidence="4">The sequence shown here is derived from an EMBL/GenBank/DDBJ whole genome shotgun (WGS) entry which is preliminary data.</text>
</comment>
<feature type="region of interest" description="Disordered" evidence="1">
    <location>
        <begin position="185"/>
        <end position="218"/>
    </location>
</feature>
<evidence type="ECO:0000256" key="2">
    <source>
        <dbReference type="SAM" id="Phobius"/>
    </source>
</evidence>
<feature type="transmembrane region" description="Helical" evidence="2">
    <location>
        <begin position="20"/>
        <end position="39"/>
    </location>
</feature>
<evidence type="ECO:0000259" key="3">
    <source>
        <dbReference type="Pfam" id="PF13006"/>
    </source>
</evidence>
<dbReference type="Pfam" id="PF13006">
    <property type="entry name" value="Nterm_IS4"/>
    <property type="match status" value="1"/>
</dbReference>
<protein>
    <submittedName>
        <fullName evidence="4">Transposase domain-containing protein</fullName>
    </submittedName>
</protein>
<sequence>MLDDTGAREHRVRLLPSRVVLYFVLAFAFFENASYQAVWGKLTTATPSRSAPGRPRPAPSTAPANCPAHKAVDAHKNRAGMSSWGPMCRDGVGARFCPATRLRRMRPRNVLRKALTIDVSAPTFPQGKGFRCATGHTTGPGSLQCRHSLLLPMGKVVALEGRSSTRGVSPRAEGLLALTSQGFNRTAGPHISPSTVRIPRDDDLPTPARELPKPVIPR</sequence>
<dbReference type="Proteomes" id="UP001550739">
    <property type="component" value="Unassembled WGS sequence"/>
</dbReference>
<organism evidence="4 5">
    <name type="scientific">Streptomyces sp. 900129855</name>
    <dbReference type="NCBI Taxonomy" id="3155129"/>
    <lineage>
        <taxon>Bacteria</taxon>
        <taxon>Bacillati</taxon>
        <taxon>Actinomycetota</taxon>
        <taxon>Actinomycetes</taxon>
        <taxon>Kitasatosporales</taxon>
        <taxon>Streptomycetaceae</taxon>
        <taxon>Streptomyces</taxon>
    </lineage>
</organism>
<keyword evidence="5" id="KW-1185">Reference proteome</keyword>
<evidence type="ECO:0000256" key="1">
    <source>
        <dbReference type="SAM" id="MobiDB-lite"/>
    </source>
</evidence>
<evidence type="ECO:0000313" key="4">
    <source>
        <dbReference type="EMBL" id="MEU3786875.1"/>
    </source>
</evidence>
<dbReference type="InterPro" id="IPR024473">
    <property type="entry name" value="Transposases_IS4_N"/>
</dbReference>
<feature type="region of interest" description="Disordered" evidence="1">
    <location>
        <begin position="46"/>
        <end position="67"/>
    </location>
</feature>
<name>A0ABV2ZWN7_9ACTN</name>
<evidence type="ECO:0000313" key="5">
    <source>
        <dbReference type="Proteomes" id="UP001550739"/>
    </source>
</evidence>
<dbReference type="RefSeq" id="WP_334583816.1">
    <property type="nucleotide sequence ID" value="NZ_JBEZVE010000032.1"/>
</dbReference>